<comment type="caution">
    <text evidence="1">The sequence shown here is derived from an EMBL/GenBank/DDBJ whole genome shotgun (WGS) entry which is preliminary data.</text>
</comment>
<protein>
    <submittedName>
        <fullName evidence="1">Uncharacterized protein</fullName>
    </submittedName>
</protein>
<sequence length="88" mass="9294">MFGQKPVLGLVDTYRQESGAALVGMHPLYQPAMGGPDVGLSGALLKPKDLVRLLLAHGARIRRSTAPRCGLTLHVLTPSGHSAVEINL</sequence>
<reference evidence="1 2" key="1">
    <citation type="submission" date="2017-08" db="EMBL/GenBank/DDBJ databases">
        <title>Pleomorphomonas carboxidotrophicus sp. nov., a new mesophilic hydrogenogenic carboxidotroph.</title>
        <authorList>
            <person name="Esquivel-Elizondo S."/>
            <person name="Krajmalnik-Brown R."/>
            <person name="Maldonado J."/>
        </authorList>
    </citation>
    <scope>NUCLEOTIDE SEQUENCE [LARGE SCALE GENOMIC DNA]</scope>
    <source>
        <strain evidence="1 2">SVCO-16</strain>
    </source>
</reference>
<evidence type="ECO:0000313" key="1">
    <source>
        <dbReference type="EMBL" id="PIP01010.1"/>
    </source>
</evidence>
<name>A0A2G9X224_9HYPH</name>
<gene>
    <name evidence="1" type="ORF">CJ014_02660</name>
</gene>
<dbReference type="EMBL" id="NQVN01000001">
    <property type="protein sequence ID" value="PIP01010.1"/>
    <property type="molecule type" value="Genomic_DNA"/>
</dbReference>
<proteinExistence type="predicted"/>
<dbReference type="Proteomes" id="UP000231070">
    <property type="component" value="Unassembled WGS sequence"/>
</dbReference>
<organism evidence="1 2">
    <name type="scientific">Pleomorphomonas carboxyditropha</name>
    <dbReference type="NCBI Taxonomy" id="2023338"/>
    <lineage>
        <taxon>Bacteria</taxon>
        <taxon>Pseudomonadati</taxon>
        <taxon>Pseudomonadota</taxon>
        <taxon>Alphaproteobacteria</taxon>
        <taxon>Hyphomicrobiales</taxon>
        <taxon>Pleomorphomonadaceae</taxon>
        <taxon>Pleomorphomonas</taxon>
    </lineage>
</organism>
<accession>A0A2G9X224</accession>
<evidence type="ECO:0000313" key="2">
    <source>
        <dbReference type="Proteomes" id="UP000231070"/>
    </source>
</evidence>
<keyword evidence="2" id="KW-1185">Reference proteome</keyword>
<dbReference type="AlphaFoldDB" id="A0A2G9X224"/>